<evidence type="ECO:0000313" key="2">
    <source>
        <dbReference type="Proteomes" id="UP000220836"/>
    </source>
</evidence>
<evidence type="ECO:0008006" key="3">
    <source>
        <dbReference type="Google" id="ProtNLM"/>
    </source>
</evidence>
<dbReference type="Proteomes" id="UP000220836">
    <property type="component" value="Unassembled WGS sequence"/>
</dbReference>
<dbReference type="AlphaFoldDB" id="A0A238KHQ8"/>
<dbReference type="InterPro" id="IPR011856">
    <property type="entry name" value="tRNA_endonuc-like_dom_sf"/>
</dbReference>
<dbReference type="EMBL" id="FXYH01000007">
    <property type="protein sequence ID" value="SMX42124.1"/>
    <property type="molecule type" value="Genomic_DNA"/>
</dbReference>
<organism evidence="1 2">
    <name type="scientific">Pelagimonas varians</name>
    <dbReference type="NCBI Taxonomy" id="696760"/>
    <lineage>
        <taxon>Bacteria</taxon>
        <taxon>Pseudomonadati</taxon>
        <taxon>Pseudomonadota</taxon>
        <taxon>Alphaproteobacteria</taxon>
        <taxon>Rhodobacterales</taxon>
        <taxon>Roseobacteraceae</taxon>
        <taxon>Pelagimonas</taxon>
    </lineage>
</organism>
<evidence type="ECO:0000313" key="1">
    <source>
        <dbReference type="EMBL" id="SMX42124.1"/>
    </source>
</evidence>
<name>A0A238KHQ8_9RHOB</name>
<sequence>MSNIGLLTDIPPREAWSHEAIDFTPWLAENLSVLGEELGIQLEFESKETSVGGYFADIVARCPQDDRVVLIENQLEKSNHGHLGQVMTYLAGTDAQIIVWIATDFSEPHLAALKWLNEHTVDPFAFFAVRLRVVRIGESDPAPMFEVLERPNNWERQMHAVQRENRTQSPRASQRQAYWSKLVSTCPELEDQGITLNGSSSQWLVPDDVSCFVISIYIAIDGVGLFLRGPRGSTPADVFERFEAESDRFKELVGGEMKDATASSHPVCFLKIDTTKSENWERAALWQCEKAKIWLQATSEIFADSLV</sequence>
<gene>
    <name evidence="1" type="ORF">PEV8663_02421</name>
</gene>
<accession>A0A238KHQ8</accession>
<dbReference type="GO" id="GO:0003676">
    <property type="term" value="F:nucleic acid binding"/>
    <property type="evidence" value="ECO:0007669"/>
    <property type="project" value="InterPro"/>
</dbReference>
<protein>
    <recommendedName>
        <fullName evidence="3">DUF4268 domain-containing protein</fullName>
    </recommendedName>
</protein>
<dbReference type="RefSeq" id="WP_097804895.1">
    <property type="nucleotide sequence ID" value="NZ_FXYH01000007.1"/>
</dbReference>
<reference evidence="1 2" key="1">
    <citation type="submission" date="2017-05" db="EMBL/GenBank/DDBJ databases">
        <authorList>
            <person name="Song R."/>
            <person name="Chenine A.L."/>
            <person name="Ruprecht R.M."/>
        </authorList>
    </citation>
    <scope>NUCLEOTIDE SEQUENCE [LARGE SCALE GENOMIC DNA]</scope>
    <source>
        <strain evidence="1 2">CECT 8663</strain>
    </source>
</reference>
<keyword evidence="2" id="KW-1185">Reference proteome</keyword>
<dbReference type="Gene3D" id="3.40.1350.10">
    <property type="match status" value="1"/>
</dbReference>
<dbReference type="OrthoDB" id="570199at2"/>
<proteinExistence type="predicted"/>